<dbReference type="Proteomes" id="UP000245138">
    <property type="component" value="Unassembled WGS sequence"/>
</dbReference>
<keyword evidence="1" id="KW-1133">Transmembrane helix</keyword>
<evidence type="ECO:0000256" key="1">
    <source>
        <dbReference type="SAM" id="Phobius"/>
    </source>
</evidence>
<comment type="caution">
    <text evidence="2">The sequence shown here is derived from an EMBL/GenBank/DDBJ whole genome shotgun (WGS) entry which is preliminary data.</text>
</comment>
<evidence type="ECO:0000313" key="3">
    <source>
        <dbReference type="Proteomes" id="UP000245138"/>
    </source>
</evidence>
<evidence type="ECO:0000313" key="2">
    <source>
        <dbReference type="EMBL" id="PWC10911.1"/>
    </source>
</evidence>
<gene>
    <name evidence="2" type="ORF">B4923_15480</name>
</gene>
<name>A0A2U1TND8_9GAMM</name>
<organism evidence="2 3">
    <name type="scientific">Brenneria roseae subsp. americana</name>
    <dbReference type="NCBI Taxonomy" id="1508507"/>
    <lineage>
        <taxon>Bacteria</taxon>
        <taxon>Pseudomonadati</taxon>
        <taxon>Pseudomonadota</taxon>
        <taxon>Gammaproteobacteria</taxon>
        <taxon>Enterobacterales</taxon>
        <taxon>Pectobacteriaceae</taxon>
        <taxon>Brenneria</taxon>
    </lineage>
</organism>
<proteinExistence type="predicted"/>
<dbReference type="EMBL" id="QDKJ01000012">
    <property type="protein sequence ID" value="PWC10911.1"/>
    <property type="molecule type" value="Genomic_DNA"/>
</dbReference>
<dbReference type="AlphaFoldDB" id="A0A2U1TND8"/>
<feature type="transmembrane region" description="Helical" evidence="1">
    <location>
        <begin position="6"/>
        <end position="24"/>
    </location>
</feature>
<keyword evidence="1" id="KW-0812">Transmembrane</keyword>
<accession>A0A2U1TND8</accession>
<reference evidence="2 3" key="1">
    <citation type="submission" date="2018-04" db="EMBL/GenBank/DDBJ databases">
        <title>Brenneria corticis sp.nov.</title>
        <authorList>
            <person name="Li Y."/>
        </authorList>
    </citation>
    <scope>NUCLEOTIDE SEQUENCE [LARGE SCALE GENOMIC DNA]</scope>
    <source>
        <strain evidence="2 3">LMG 27715</strain>
    </source>
</reference>
<keyword evidence="1" id="KW-0472">Membrane</keyword>
<keyword evidence="3" id="KW-1185">Reference proteome</keyword>
<feature type="transmembrane region" description="Helical" evidence="1">
    <location>
        <begin position="45"/>
        <end position="67"/>
    </location>
</feature>
<sequence>MQMSDYWAWVISSGTAEMVMCLFLTRFSRDKKLSFFQDLKNTVVILLKIKVVICSFAAVSIITYLFLRGLI</sequence>
<protein>
    <submittedName>
        <fullName evidence="2">Uncharacterized protein</fullName>
    </submittedName>
</protein>